<sequence length="176" mass="19157">MVLPRDTGFSRSYGRNPYVGYDRVDRPPFLFDGGQDDRLLSKESVAAIDSGDVSAALPLPVLETELVVNYPINEPDVAVFFKPGTVSALDKTLIVDAKDIGATGVFDAYLDGETLTFSLKDGNFVDDQTGATWNILGEGLEGEMAGKSLTPIVHGNHFWFAWGAFYPETLIYRGVS</sequence>
<dbReference type="Pfam" id="PF11376">
    <property type="entry name" value="DUF3179"/>
    <property type="match status" value="1"/>
</dbReference>
<evidence type="ECO:0008006" key="2">
    <source>
        <dbReference type="Google" id="ProtNLM"/>
    </source>
</evidence>
<reference evidence="1" key="1">
    <citation type="submission" date="2018-05" db="EMBL/GenBank/DDBJ databases">
        <authorList>
            <person name="Lanie J.A."/>
            <person name="Ng W.-L."/>
            <person name="Kazmierczak K.M."/>
            <person name="Andrzejewski T.M."/>
            <person name="Davidsen T.M."/>
            <person name="Wayne K.J."/>
            <person name="Tettelin H."/>
            <person name="Glass J.I."/>
            <person name="Rusch D."/>
            <person name="Podicherti R."/>
            <person name="Tsui H.-C.T."/>
            <person name="Winkler M.E."/>
        </authorList>
    </citation>
    <scope>NUCLEOTIDE SEQUENCE</scope>
</reference>
<gene>
    <name evidence="1" type="ORF">METZ01_LOCUS23466</name>
</gene>
<accession>A0A381PU79</accession>
<name>A0A381PU79_9ZZZZ</name>
<organism evidence="1">
    <name type="scientific">marine metagenome</name>
    <dbReference type="NCBI Taxonomy" id="408172"/>
    <lineage>
        <taxon>unclassified sequences</taxon>
        <taxon>metagenomes</taxon>
        <taxon>ecological metagenomes</taxon>
    </lineage>
</organism>
<dbReference type="EMBL" id="UINC01001095">
    <property type="protein sequence ID" value="SUZ70612.1"/>
    <property type="molecule type" value="Genomic_DNA"/>
</dbReference>
<evidence type="ECO:0000313" key="1">
    <source>
        <dbReference type="EMBL" id="SUZ70612.1"/>
    </source>
</evidence>
<dbReference type="AlphaFoldDB" id="A0A381PU79"/>
<proteinExistence type="predicted"/>
<dbReference type="InterPro" id="IPR021516">
    <property type="entry name" value="DUF3179"/>
</dbReference>
<protein>
    <recommendedName>
        <fullName evidence="2">DUF3179 domain-containing protein</fullName>
    </recommendedName>
</protein>